<dbReference type="EMBL" id="NXLW01000020">
    <property type="protein sequence ID" value="RDU70403.1"/>
    <property type="molecule type" value="Genomic_DNA"/>
</dbReference>
<dbReference type="AlphaFoldDB" id="A0A3D8IZA7"/>
<keyword evidence="3" id="KW-1185">Reference proteome</keyword>
<sequence>MTKGLSVACIILLIGLITMFKLFDSVNKELASEQYKNKHLEGLLDNQNKAIEKLKLDYKVYQENRNKEIIVTKNKYDVLTTKYRDKVIHVESNECKELKKKYLISKDILREFYNEKDK</sequence>
<comment type="caution">
    <text evidence="2">The sequence shown here is derived from an EMBL/GenBank/DDBJ whole genome shotgun (WGS) entry which is preliminary data.</text>
</comment>
<dbReference type="RefSeq" id="WP_115582622.1">
    <property type="nucleotide sequence ID" value="NZ_NXLW01000020.1"/>
</dbReference>
<evidence type="ECO:0000313" key="2">
    <source>
        <dbReference type="EMBL" id="RDU70403.1"/>
    </source>
</evidence>
<accession>A0A3D8IZA7</accession>
<gene>
    <name evidence="2" type="ORF">CQA66_08320</name>
</gene>
<reference evidence="2 3" key="1">
    <citation type="submission" date="2018-04" db="EMBL/GenBank/DDBJ databases">
        <title>Novel Campyloabacter and Helicobacter Species and Strains.</title>
        <authorList>
            <person name="Mannion A.J."/>
            <person name="Shen Z."/>
            <person name="Fox J.G."/>
        </authorList>
    </citation>
    <scope>NUCLEOTIDE SEQUENCE [LARGE SCALE GENOMIC DNA]</scope>
    <source>
        <strain evidence="2 3">MIT 97-5075</strain>
    </source>
</reference>
<evidence type="ECO:0000313" key="3">
    <source>
        <dbReference type="Proteomes" id="UP000256424"/>
    </source>
</evidence>
<feature type="coiled-coil region" evidence="1">
    <location>
        <begin position="37"/>
        <end position="64"/>
    </location>
</feature>
<proteinExistence type="predicted"/>
<name>A0A3D8IZA7_9HELI</name>
<evidence type="ECO:0000256" key="1">
    <source>
        <dbReference type="SAM" id="Coils"/>
    </source>
</evidence>
<keyword evidence="1" id="KW-0175">Coiled coil</keyword>
<dbReference type="Proteomes" id="UP000256424">
    <property type="component" value="Unassembled WGS sequence"/>
</dbReference>
<organism evidence="2 3">
    <name type="scientific">Helicobacter aurati</name>
    <dbReference type="NCBI Taxonomy" id="137778"/>
    <lineage>
        <taxon>Bacteria</taxon>
        <taxon>Pseudomonadati</taxon>
        <taxon>Campylobacterota</taxon>
        <taxon>Epsilonproteobacteria</taxon>
        <taxon>Campylobacterales</taxon>
        <taxon>Helicobacteraceae</taxon>
        <taxon>Helicobacter</taxon>
    </lineage>
</organism>
<protein>
    <submittedName>
        <fullName evidence="2">Uncharacterized protein</fullName>
    </submittedName>
</protein>